<dbReference type="OrthoDB" id="2500177at2759"/>
<dbReference type="AlphaFoldDB" id="A0A2S4VD17"/>
<gene>
    <name evidence="2" type="ORF">PSHT_09939</name>
</gene>
<dbReference type="Proteomes" id="UP000238274">
    <property type="component" value="Unassembled WGS sequence"/>
</dbReference>
<organism evidence="2 3">
    <name type="scientific">Puccinia striiformis</name>
    <dbReference type="NCBI Taxonomy" id="27350"/>
    <lineage>
        <taxon>Eukaryota</taxon>
        <taxon>Fungi</taxon>
        <taxon>Dikarya</taxon>
        <taxon>Basidiomycota</taxon>
        <taxon>Pucciniomycotina</taxon>
        <taxon>Pucciniomycetes</taxon>
        <taxon>Pucciniales</taxon>
        <taxon>Pucciniaceae</taxon>
        <taxon>Puccinia</taxon>
    </lineage>
</organism>
<reference evidence="2 3" key="1">
    <citation type="submission" date="2017-12" db="EMBL/GenBank/DDBJ databases">
        <title>Gene loss provides genomic basis for host adaptation in cereal stripe rust fungi.</title>
        <authorList>
            <person name="Xia C."/>
        </authorList>
    </citation>
    <scope>NUCLEOTIDE SEQUENCE [LARGE SCALE GENOMIC DNA]</scope>
    <source>
        <strain evidence="2 3">93TX-2</strain>
    </source>
</reference>
<name>A0A2S4VD17_9BASI</name>
<proteinExistence type="predicted"/>
<keyword evidence="3" id="KW-1185">Reference proteome</keyword>
<evidence type="ECO:0008006" key="4">
    <source>
        <dbReference type="Google" id="ProtNLM"/>
    </source>
</evidence>
<evidence type="ECO:0000313" key="3">
    <source>
        <dbReference type="Proteomes" id="UP000238274"/>
    </source>
</evidence>
<evidence type="ECO:0000256" key="1">
    <source>
        <dbReference type="SAM" id="SignalP"/>
    </source>
</evidence>
<dbReference type="VEuPathDB" id="FungiDB:PSHT_09939"/>
<sequence length="393" mass="44333">MRSNSHSFLFILSCILQLHFTSQLFSKATRLPKGIAASGSGQRAATRSASEVTAAKEDKYWFPLPEKQDSLNKLRSYQDLVEAGSPKEKSSTLRRFFPWLKRKPTEALSGSPRNSLLLSTLTSPHISRFRINALEVERISEGGVPGHDLAIDDSALASTDPHKIFLDHMRDARALDQYYASLIQLGFKRLWEKPGVKDEEVKQWLKVLAHTLKQQRSMDNFQMQVSASALYGLYSMQLKFSQNGALTPHIEAVMNVATESLKSVRRRIGPATSDLTWQKEILDPSTGFSDKLNEKAALLAIMQNDPEFRAAIDVDVKAGTAALEAFQQNFQSFTAHKRVAVLAAFYHVIKWNPKEATAVKLLRKIQSHAFPHEESLIDFIWKTLEPERQRAKL</sequence>
<feature type="chain" id="PRO_5015679097" description="Peptidase M1 leukotriene A4 hydrolase/aminopeptidase C-terminal domain-containing protein" evidence="1">
    <location>
        <begin position="22"/>
        <end position="393"/>
    </location>
</feature>
<feature type="signal peptide" evidence="1">
    <location>
        <begin position="1"/>
        <end position="21"/>
    </location>
</feature>
<reference evidence="3" key="3">
    <citation type="journal article" date="2018" name="Mol. Plant Microbe Interact.">
        <title>Genome sequence resources for the wheat stripe rust pathogen (Puccinia striiformis f. sp. tritici) and the barley stripe rust pathogen (Puccinia striiformis f. sp. hordei).</title>
        <authorList>
            <person name="Xia C."/>
            <person name="Wang M."/>
            <person name="Yin C."/>
            <person name="Cornejo O.E."/>
            <person name="Hulbert S.H."/>
            <person name="Chen X."/>
        </authorList>
    </citation>
    <scope>NUCLEOTIDE SEQUENCE [LARGE SCALE GENOMIC DNA]</scope>
    <source>
        <strain evidence="3">93TX-2</strain>
    </source>
</reference>
<keyword evidence="1" id="KW-0732">Signal</keyword>
<comment type="caution">
    <text evidence="2">The sequence shown here is derived from an EMBL/GenBank/DDBJ whole genome shotgun (WGS) entry which is preliminary data.</text>
</comment>
<accession>A0A2S4VD17</accession>
<evidence type="ECO:0000313" key="2">
    <source>
        <dbReference type="EMBL" id="POW07422.1"/>
    </source>
</evidence>
<dbReference type="EMBL" id="PKSM01000147">
    <property type="protein sequence ID" value="POW07422.1"/>
    <property type="molecule type" value="Genomic_DNA"/>
</dbReference>
<reference evidence="3" key="2">
    <citation type="journal article" date="2018" name="BMC Genomics">
        <title>Genomic insights into host adaptation between the wheat stripe rust pathogen (Puccinia striiformis f. sp. tritici) and the barley stripe rust pathogen (Puccinia striiformis f. sp. hordei).</title>
        <authorList>
            <person name="Xia C."/>
            <person name="Wang M."/>
            <person name="Yin C."/>
            <person name="Cornejo O.E."/>
            <person name="Hulbert S.H."/>
            <person name="Chen X."/>
        </authorList>
    </citation>
    <scope>NUCLEOTIDE SEQUENCE [LARGE SCALE GENOMIC DNA]</scope>
    <source>
        <strain evidence="3">93TX-2</strain>
    </source>
</reference>
<protein>
    <recommendedName>
        <fullName evidence="4">Peptidase M1 leukotriene A4 hydrolase/aminopeptidase C-terminal domain-containing protein</fullName>
    </recommendedName>
</protein>
<dbReference type="VEuPathDB" id="FungiDB:PSTT_12050"/>